<dbReference type="EMBL" id="JBHSDK010000001">
    <property type="protein sequence ID" value="MFC4333604.1"/>
    <property type="molecule type" value="Genomic_DNA"/>
</dbReference>
<keyword evidence="2" id="KW-1185">Reference proteome</keyword>
<evidence type="ECO:0000313" key="1">
    <source>
        <dbReference type="EMBL" id="MFC4333604.1"/>
    </source>
</evidence>
<dbReference type="Proteomes" id="UP001595823">
    <property type="component" value="Unassembled WGS sequence"/>
</dbReference>
<gene>
    <name evidence="1" type="ORF">ACFPET_00120</name>
</gene>
<organism evidence="1 2">
    <name type="scientific">Salininema proteolyticum</name>
    <dbReference type="NCBI Taxonomy" id="1607685"/>
    <lineage>
        <taxon>Bacteria</taxon>
        <taxon>Bacillati</taxon>
        <taxon>Actinomycetota</taxon>
        <taxon>Actinomycetes</taxon>
        <taxon>Glycomycetales</taxon>
        <taxon>Glycomycetaceae</taxon>
        <taxon>Salininema</taxon>
    </lineage>
</organism>
<evidence type="ECO:0008006" key="3">
    <source>
        <dbReference type="Google" id="ProtNLM"/>
    </source>
</evidence>
<dbReference type="RefSeq" id="WP_380617345.1">
    <property type="nucleotide sequence ID" value="NZ_JBHSDK010000001.1"/>
</dbReference>
<accession>A0ABV8TSV5</accession>
<dbReference type="InterPro" id="IPR036291">
    <property type="entry name" value="NAD(P)-bd_dom_sf"/>
</dbReference>
<evidence type="ECO:0000313" key="2">
    <source>
        <dbReference type="Proteomes" id="UP001595823"/>
    </source>
</evidence>
<proteinExistence type="predicted"/>
<comment type="caution">
    <text evidence="1">The sequence shown here is derived from an EMBL/GenBank/DDBJ whole genome shotgun (WGS) entry which is preliminary data.</text>
</comment>
<reference evidence="2" key="1">
    <citation type="journal article" date="2019" name="Int. J. Syst. Evol. Microbiol.">
        <title>The Global Catalogue of Microorganisms (GCM) 10K type strain sequencing project: providing services to taxonomists for standard genome sequencing and annotation.</title>
        <authorList>
            <consortium name="The Broad Institute Genomics Platform"/>
            <consortium name="The Broad Institute Genome Sequencing Center for Infectious Disease"/>
            <person name="Wu L."/>
            <person name="Ma J."/>
        </authorList>
    </citation>
    <scope>NUCLEOTIDE SEQUENCE [LARGE SCALE GENOMIC DNA]</scope>
    <source>
        <strain evidence="2">IBRC-M 10908</strain>
    </source>
</reference>
<dbReference type="SUPFAM" id="SSF51735">
    <property type="entry name" value="NAD(P)-binding Rossmann-fold domains"/>
    <property type="match status" value="1"/>
</dbReference>
<sequence length="167" mass="17480">MHQSTVLVVGGTGMLRPAVRSLAEAGSRVLVAARSPKGITEVGPTGSVSFVGAHWERPRELADSVRRAAGGPLERAVLWVHAPFRAAVEDALGDVLADDAVVVRLYGSAAQEPSPAERPPWTVRNVVLGSKIEAGRRRWLTHGEISSGALRALEATAPGGAVLRVGD</sequence>
<name>A0ABV8TSV5_9ACTN</name>
<protein>
    <recommendedName>
        <fullName evidence="3">Short chain dehydrogenase</fullName>
    </recommendedName>
</protein>